<dbReference type="Pfam" id="PF13803">
    <property type="entry name" value="DUF4184"/>
    <property type="match status" value="1"/>
</dbReference>
<proteinExistence type="predicted"/>
<dbReference type="AlphaFoldDB" id="A0A5N5EA48"/>
<feature type="transmembrane region" description="Helical" evidence="2">
    <location>
        <begin position="58"/>
        <end position="80"/>
    </location>
</feature>
<feature type="region of interest" description="Disordered" evidence="1">
    <location>
        <begin position="173"/>
        <end position="224"/>
    </location>
</feature>
<evidence type="ECO:0000256" key="2">
    <source>
        <dbReference type="SAM" id="Phobius"/>
    </source>
</evidence>
<dbReference type="RefSeq" id="WP_135000506.1">
    <property type="nucleotide sequence ID" value="NZ_JASIRE010000006.1"/>
</dbReference>
<evidence type="ECO:0008006" key="5">
    <source>
        <dbReference type="Google" id="ProtNLM"/>
    </source>
</evidence>
<dbReference type="EMBL" id="MRBO01000108">
    <property type="protein sequence ID" value="KAB2586903.1"/>
    <property type="molecule type" value="Genomic_DNA"/>
</dbReference>
<keyword evidence="2" id="KW-0812">Transmembrane</keyword>
<comment type="caution">
    <text evidence="3">The sequence shown here is derived from an EMBL/GenBank/DDBJ whole genome shotgun (WGS) entry which is preliminary data.</text>
</comment>
<feature type="compositionally biased region" description="Basic residues" evidence="1">
    <location>
        <begin position="181"/>
        <end position="191"/>
    </location>
</feature>
<sequence length="224" mass="25480">MPFTLAHPGAVLSLMKGPLVPAALVAGFVTPDVSYVIRVPVSAHSWHRQFLNATDTHAVLSGFTLGLPLAIALLALYWFVRQPVSTLIPPCFRFAPPPAGWPHWGADWSLRNWLALGEHFPSLTCDRQLLARSREQWSHRPVCIPPSLSPQDLIVRNGPRHTWRNRFHTNRIPKTTDKQQHSKCRPNRVRGKQSPIERLAPHTKRHRDLDSNSRPYKWAVHTQP</sequence>
<evidence type="ECO:0000256" key="1">
    <source>
        <dbReference type="SAM" id="MobiDB-lite"/>
    </source>
</evidence>
<reference evidence="3 4" key="1">
    <citation type="journal article" date="2017" name="Poromechanics V (2013)">
        <title>Genomic Characterization of the Arsenic-Tolerant Actinobacterium, &lt;i&gt;Rhodococcus erythropolis&lt;/i&gt; S43.</title>
        <authorList>
            <person name="Retamal-Morales G."/>
            <person name="Mehnert M."/>
            <person name="Schwabe R."/>
            <person name="Tischler D."/>
            <person name="Schloemann M."/>
            <person name="Levican G.J."/>
        </authorList>
    </citation>
    <scope>NUCLEOTIDE SEQUENCE [LARGE SCALE GENOMIC DNA]</scope>
    <source>
        <strain evidence="3 4">S43</strain>
    </source>
</reference>
<keyword evidence="2" id="KW-1133">Transmembrane helix</keyword>
<evidence type="ECO:0000313" key="4">
    <source>
        <dbReference type="Proteomes" id="UP000325576"/>
    </source>
</evidence>
<accession>A0A5N5EA48</accession>
<organism evidence="3 4">
    <name type="scientific">Rhodococcus erythropolis</name>
    <name type="common">Arthrobacter picolinophilus</name>
    <dbReference type="NCBI Taxonomy" id="1833"/>
    <lineage>
        <taxon>Bacteria</taxon>
        <taxon>Bacillati</taxon>
        <taxon>Actinomycetota</taxon>
        <taxon>Actinomycetes</taxon>
        <taxon>Mycobacteriales</taxon>
        <taxon>Nocardiaceae</taxon>
        <taxon>Rhodococcus</taxon>
        <taxon>Rhodococcus erythropolis group</taxon>
    </lineage>
</organism>
<evidence type="ECO:0000313" key="3">
    <source>
        <dbReference type="EMBL" id="KAB2586903.1"/>
    </source>
</evidence>
<keyword evidence="2" id="KW-0472">Membrane</keyword>
<dbReference type="InterPro" id="IPR025238">
    <property type="entry name" value="DUF4184"/>
</dbReference>
<name>A0A5N5EA48_RHOER</name>
<gene>
    <name evidence="3" type="ORF">BS297_02895</name>
</gene>
<feature type="transmembrane region" description="Helical" evidence="2">
    <location>
        <begin position="20"/>
        <end position="37"/>
    </location>
</feature>
<protein>
    <recommendedName>
        <fullName evidence="5">DUF4184 family protein</fullName>
    </recommendedName>
</protein>
<dbReference type="Proteomes" id="UP000325576">
    <property type="component" value="Unassembled WGS sequence"/>
</dbReference>